<dbReference type="Proteomes" id="UP000199072">
    <property type="component" value="Unassembled WGS sequence"/>
</dbReference>
<accession>A0A1G6ZAD4</accession>
<keyword evidence="1" id="KW-1133">Transmembrane helix</keyword>
<reference evidence="2 3" key="1">
    <citation type="submission" date="2016-10" db="EMBL/GenBank/DDBJ databases">
        <authorList>
            <person name="de Groot N.N."/>
        </authorList>
    </citation>
    <scope>NUCLEOTIDE SEQUENCE [LARGE SCALE GENOMIC DNA]</scope>
    <source>
        <strain evidence="2 3">47C3B</strain>
    </source>
</reference>
<evidence type="ECO:0000256" key="1">
    <source>
        <dbReference type="SAM" id="Phobius"/>
    </source>
</evidence>
<evidence type="ECO:0000313" key="3">
    <source>
        <dbReference type="Proteomes" id="UP000199072"/>
    </source>
</evidence>
<evidence type="ECO:0008006" key="4">
    <source>
        <dbReference type="Google" id="ProtNLM"/>
    </source>
</evidence>
<gene>
    <name evidence="2" type="ORF">SAMN05216464_103274</name>
</gene>
<dbReference type="AlphaFoldDB" id="A0A1G6ZAD4"/>
<evidence type="ECO:0000313" key="2">
    <source>
        <dbReference type="EMBL" id="SDD99481.1"/>
    </source>
</evidence>
<keyword evidence="1" id="KW-0472">Membrane</keyword>
<sequence length="150" mass="17029">MKENFKLRVAAIMITLVAIVTLIGPYAADWNRTHIYNPRWPPHAKFHNGQTMLLGTFLALGALWYTWKTVGDLTLKTINLNVAIFLAFGYYLTQSTAIFFPGAGFTDPEFGPIWRFIGIPGQLNIDIPMFVLLAVTYYLVNIKKEKMLNT</sequence>
<dbReference type="OrthoDB" id="122427at2"/>
<feature type="transmembrane region" description="Helical" evidence="1">
    <location>
        <begin position="48"/>
        <end position="67"/>
    </location>
</feature>
<proteinExistence type="predicted"/>
<feature type="transmembrane region" description="Helical" evidence="1">
    <location>
        <begin position="7"/>
        <end position="28"/>
    </location>
</feature>
<dbReference type="Pfam" id="PF20345">
    <property type="entry name" value="DUF6640"/>
    <property type="match status" value="1"/>
</dbReference>
<dbReference type="RefSeq" id="WP_091148193.1">
    <property type="nucleotide sequence ID" value="NZ_FNAI01000003.1"/>
</dbReference>
<keyword evidence="3" id="KW-1185">Reference proteome</keyword>
<protein>
    <recommendedName>
        <fullName evidence="4">Acetyltransferase</fullName>
    </recommendedName>
</protein>
<keyword evidence="1" id="KW-0812">Transmembrane</keyword>
<dbReference type="EMBL" id="FNAI01000003">
    <property type="protein sequence ID" value="SDD99481.1"/>
    <property type="molecule type" value="Genomic_DNA"/>
</dbReference>
<feature type="transmembrane region" description="Helical" evidence="1">
    <location>
        <begin position="79"/>
        <end position="101"/>
    </location>
</feature>
<dbReference type="STRING" id="1391627.SAMN05216464_103274"/>
<feature type="transmembrane region" description="Helical" evidence="1">
    <location>
        <begin position="113"/>
        <end position="140"/>
    </location>
</feature>
<organism evidence="2 3">
    <name type="scientific">Mucilaginibacter pineti</name>
    <dbReference type="NCBI Taxonomy" id="1391627"/>
    <lineage>
        <taxon>Bacteria</taxon>
        <taxon>Pseudomonadati</taxon>
        <taxon>Bacteroidota</taxon>
        <taxon>Sphingobacteriia</taxon>
        <taxon>Sphingobacteriales</taxon>
        <taxon>Sphingobacteriaceae</taxon>
        <taxon>Mucilaginibacter</taxon>
    </lineage>
</organism>
<name>A0A1G6ZAD4_9SPHI</name>
<dbReference type="InterPro" id="IPR046580">
    <property type="entry name" value="DUF6640"/>
</dbReference>